<organism evidence="2 3">
    <name type="scientific">Muiribacterium halophilum</name>
    <dbReference type="NCBI Taxonomy" id="2053465"/>
    <lineage>
        <taxon>Bacteria</taxon>
        <taxon>Candidatus Muiribacteriota</taxon>
        <taxon>Candidatus Muiribacteriia</taxon>
        <taxon>Candidatus Muiribacteriales</taxon>
        <taxon>Candidatus Muiribacteriaceae</taxon>
        <taxon>Candidatus Muiribacterium</taxon>
    </lineage>
</organism>
<accession>A0A2N5ZMG6</accession>
<dbReference type="SMART" id="SM01264">
    <property type="entry name" value="M16C_associated"/>
    <property type="match status" value="1"/>
</dbReference>
<dbReference type="Pfam" id="PF05193">
    <property type="entry name" value="Peptidase_M16_C"/>
    <property type="match status" value="1"/>
</dbReference>
<dbReference type="GO" id="GO:0016485">
    <property type="term" value="P:protein processing"/>
    <property type="evidence" value="ECO:0007669"/>
    <property type="project" value="TreeGrafter"/>
</dbReference>
<dbReference type="Pfam" id="PF00675">
    <property type="entry name" value="Peptidase_M16"/>
    <property type="match status" value="1"/>
</dbReference>
<dbReference type="EMBL" id="PKTG01000018">
    <property type="protein sequence ID" value="PLX19811.1"/>
    <property type="molecule type" value="Genomic_DNA"/>
</dbReference>
<dbReference type="InterPro" id="IPR007863">
    <property type="entry name" value="Peptidase_M16_C"/>
</dbReference>
<name>A0A2N5ZMG6_MUIH1</name>
<gene>
    <name evidence="2" type="ORF">C0601_00800</name>
</gene>
<evidence type="ECO:0000259" key="1">
    <source>
        <dbReference type="SMART" id="SM01264"/>
    </source>
</evidence>
<dbReference type="SUPFAM" id="SSF63411">
    <property type="entry name" value="LuxS/MPP-like metallohydrolase"/>
    <property type="match status" value="4"/>
</dbReference>
<feature type="domain" description="Peptidase M16C associated" evidence="1">
    <location>
        <begin position="463"/>
        <end position="713"/>
    </location>
</feature>
<dbReference type="Gene3D" id="3.30.830.10">
    <property type="entry name" value="Metalloenzyme, LuxS/M16 peptidase-like"/>
    <property type="match status" value="4"/>
</dbReference>
<evidence type="ECO:0000313" key="3">
    <source>
        <dbReference type="Proteomes" id="UP000234857"/>
    </source>
</evidence>
<dbReference type="PANTHER" id="PTHR43016:SF13">
    <property type="entry name" value="PRESEQUENCE PROTEASE, MITOCHONDRIAL"/>
    <property type="match status" value="1"/>
</dbReference>
<sequence>MTFKTGDIINGFKLLEIKEIKELRSNSLLFEHVNTGARLLKLENDDDNKVFSIAFRTPPYDDTGLPHILEHSVLCGSRKFPSKEPFVELIKGSLNTFLNAMTFSDKTMYPIASKNKKDFFNLMDVYLDAVLYPNIHSDEKIMQQEGWHYELDDKDGEIIIKGVVYNEMKGAFSNPVRKLYSDMESALYPDTAYAHESGGDPEAIPELTLEEFRAFHKKYYHPTNSYIYLYGDGNTEEELKFIQENYLKDFNKIDIDSRIEFQKPFETPKNINAVYGISADDDKTDKSFLSMGFTAGNSSDVEFVQAFEILKHMLLDTPAAPLKKALIKSGICKDVMGIADTNILQPFMAIIAKYTDESKKDEFENIIFNTLKELSEKGIDPELVESSVNIHEFRLREAEFGYPKGLVYNIMALTTWLYDESPVLQLNFEPAIEKIRNEMTNGYFERFIKENLLTNNHRVSVVLKPYPGLLTEKEREMNEKLKSFKEGLSDSELQEIIDITQALKKKQQTPDSPEVLETIPMLAKEDISRNAEKYPIKKLEDIKGEFYFSDLFTNGISYLNLLFDTRHVEQALLEYIPLVCNLLGKISTRKNNYGSLSNAINKNTGGIIFKVKNYVDNKGNDVYNPYIMAKGKSISHMSSSMVRLMTEIVVDSTFEDKDRILQVVREAKSRMEMNIMNNGHVFAKTRLFSYFSEEGAYDEITTGIHYYHFLKDIEEKIEKDFESVKNNLNKVVNDIFTLSNLKAGFTGDENDLNNTREGYEYLISALSEKECESEKCHTNKYSLIRKEKNEGLTISGQVQYVAMGNDFRRFGFDYTGQMEVMKTIVGLDYLWNQVRVLGGAYGAFIRLTRHGDFFLGSYRDPNLLKTVEAYKGIAKYLKGFKATEREMLKYIIGSISNLDRHKNPAEKGEDALENLIRGITDESTQKIREEVLSVKEDQIREFAVLFEKALEEEMVAVVGSEDKIKKENKVFDNTVKVI</sequence>
<comment type="caution">
    <text evidence="2">The sequence shown here is derived from an EMBL/GenBank/DDBJ whole genome shotgun (WGS) entry which is preliminary data.</text>
</comment>
<dbReference type="InterPro" id="IPR011249">
    <property type="entry name" value="Metalloenz_LuxS/M16"/>
</dbReference>
<dbReference type="GO" id="GO:0046872">
    <property type="term" value="F:metal ion binding"/>
    <property type="evidence" value="ECO:0007669"/>
    <property type="project" value="InterPro"/>
</dbReference>
<dbReference type="InterPro" id="IPR011765">
    <property type="entry name" value="Pept_M16_N"/>
</dbReference>
<dbReference type="GO" id="GO:0004222">
    <property type="term" value="F:metalloendopeptidase activity"/>
    <property type="evidence" value="ECO:0007669"/>
    <property type="project" value="TreeGrafter"/>
</dbReference>
<dbReference type="InterPro" id="IPR013578">
    <property type="entry name" value="Peptidase_M16C_assoc"/>
</dbReference>
<reference evidence="2 3" key="1">
    <citation type="submission" date="2017-11" db="EMBL/GenBank/DDBJ databases">
        <title>Genome-resolved metagenomics identifies genetic mobility, metabolic interactions, and unexpected diversity in perchlorate-reducing communities.</title>
        <authorList>
            <person name="Barnum T.P."/>
            <person name="Figueroa I.A."/>
            <person name="Carlstrom C.I."/>
            <person name="Lucas L.N."/>
            <person name="Engelbrektson A.L."/>
            <person name="Coates J.D."/>
        </authorList>
    </citation>
    <scope>NUCLEOTIDE SEQUENCE [LARGE SCALE GENOMIC DNA]</scope>
    <source>
        <strain evidence="2">BM706</strain>
    </source>
</reference>
<evidence type="ECO:0000313" key="2">
    <source>
        <dbReference type="EMBL" id="PLX19811.1"/>
    </source>
</evidence>
<dbReference type="InterPro" id="IPR055130">
    <property type="entry name" value="PreP_C"/>
</dbReference>
<dbReference type="AlphaFoldDB" id="A0A2N5ZMG6"/>
<dbReference type="PANTHER" id="PTHR43016">
    <property type="entry name" value="PRESEQUENCE PROTEASE"/>
    <property type="match status" value="1"/>
</dbReference>
<dbReference type="Proteomes" id="UP000234857">
    <property type="component" value="Unassembled WGS sequence"/>
</dbReference>
<dbReference type="FunFam" id="3.30.830.10:FF:000034">
    <property type="entry name" value="presequence protease 1, chloroplastic/mitochondrial"/>
    <property type="match status" value="1"/>
</dbReference>
<proteinExistence type="predicted"/>
<protein>
    <submittedName>
        <fullName evidence="2">Peptidase M16</fullName>
    </submittedName>
</protein>
<dbReference type="Pfam" id="PF22516">
    <property type="entry name" value="PreP_C"/>
    <property type="match status" value="1"/>
</dbReference>
<dbReference type="Pfam" id="PF08367">
    <property type="entry name" value="M16C_assoc"/>
    <property type="match status" value="1"/>
</dbReference>